<dbReference type="AlphaFoldDB" id="A0A914RDH1"/>
<reference evidence="3" key="1">
    <citation type="submission" date="2022-11" db="UniProtKB">
        <authorList>
            <consortium name="WormBaseParasite"/>
        </authorList>
    </citation>
    <scope>IDENTIFICATION</scope>
</reference>
<protein>
    <submittedName>
        <fullName evidence="3">Ovule protein</fullName>
    </submittedName>
</protein>
<dbReference type="WBParaSite" id="PEQ_0000454301-mRNA-1">
    <property type="protein sequence ID" value="PEQ_0000454301-mRNA-1"/>
    <property type="gene ID" value="PEQ_0000454301"/>
</dbReference>
<keyword evidence="1" id="KW-0472">Membrane</keyword>
<sequence>MLSYVKHALHNCRTLHPLLICHIDAFHLFVLIQLLTYFLHVFFDCLSYSINGVIKQKFFELSNTTANCLRKQNQQ</sequence>
<keyword evidence="1" id="KW-0812">Transmembrane</keyword>
<evidence type="ECO:0000313" key="2">
    <source>
        <dbReference type="Proteomes" id="UP000887564"/>
    </source>
</evidence>
<evidence type="ECO:0000256" key="1">
    <source>
        <dbReference type="SAM" id="Phobius"/>
    </source>
</evidence>
<proteinExistence type="predicted"/>
<evidence type="ECO:0000313" key="3">
    <source>
        <dbReference type="WBParaSite" id="PEQ_0000454301-mRNA-1"/>
    </source>
</evidence>
<name>A0A914RDH1_PAREQ</name>
<accession>A0A914RDH1</accession>
<feature type="transmembrane region" description="Helical" evidence="1">
    <location>
        <begin position="25"/>
        <end position="46"/>
    </location>
</feature>
<keyword evidence="1" id="KW-1133">Transmembrane helix</keyword>
<organism evidence="2 3">
    <name type="scientific">Parascaris equorum</name>
    <name type="common">Equine roundworm</name>
    <dbReference type="NCBI Taxonomy" id="6256"/>
    <lineage>
        <taxon>Eukaryota</taxon>
        <taxon>Metazoa</taxon>
        <taxon>Ecdysozoa</taxon>
        <taxon>Nematoda</taxon>
        <taxon>Chromadorea</taxon>
        <taxon>Rhabditida</taxon>
        <taxon>Spirurina</taxon>
        <taxon>Ascaridomorpha</taxon>
        <taxon>Ascaridoidea</taxon>
        <taxon>Ascarididae</taxon>
        <taxon>Parascaris</taxon>
    </lineage>
</organism>
<keyword evidence="2" id="KW-1185">Reference proteome</keyword>
<dbReference type="Proteomes" id="UP000887564">
    <property type="component" value="Unplaced"/>
</dbReference>